<dbReference type="EMBL" id="DF237086">
    <property type="protein sequence ID" value="GAQ83154.1"/>
    <property type="molecule type" value="Genomic_DNA"/>
</dbReference>
<evidence type="ECO:0000313" key="2">
    <source>
        <dbReference type="EMBL" id="GAQ83154.1"/>
    </source>
</evidence>
<gene>
    <name evidence="2" type="ORF">KFL_001370240</name>
</gene>
<dbReference type="Pfam" id="PF02566">
    <property type="entry name" value="OsmC"/>
    <property type="match status" value="1"/>
</dbReference>
<reference evidence="2 3" key="1">
    <citation type="journal article" date="2014" name="Nat. Commun.">
        <title>Klebsormidium flaccidum genome reveals primary factors for plant terrestrial adaptation.</title>
        <authorList>
            <person name="Hori K."/>
            <person name="Maruyama F."/>
            <person name="Fujisawa T."/>
            <person name="Togashi T."/>
            <person name="Yamamoto N."/>
            <person name="Seo M."/>
            <person name="Sato S."/>
            <person name="Yamada T."/>
            <person name="Mori H."/>
            <person name="Tajima N."/>
            <person name="Moriyama T."/>
            <person name="Ikeuchi M."/>
            <person name="Watanabe M."/>
            <person name="Wada H."/>
            <person name="Kobayashi K."/>
            <person name="Saito M."/>
            <person name="Masuda T."/>
            <person name="Sasaki-Sekimoto Y."/>
            <person name="Mashiguchi K."/>
            <person name="Awai K."/>
            <person name="Shimojima M."/>
            <person name="Masuda S."/>
            <person name="Iwai M."/>
            <person name="Nobusawa T."/>
            <person name="Narise T."/>
            <person name="Kondo S."/>
            <person name="Saito H."/>
            <person name="Sato R."/>
            <person name="Murakawa M."/>
            <person name="Ihara Y."/>
            <person name="Oshima-Yamada Y."/>
            <person name="Ohtaka K."/>
            <person name="Satoh M."/>
            <person name="Sonobe K."/>
            <person name="Ishii M."/>
            <person name="Ohtani R."/>
            <person name="Kanamori-Sato M."/>
            <person name="Honoki R."/>
            <person name="Miyazaki D."/>
            <person name="Mochizuki H."/>
            <person name="Umetsu J."/>
            <person name="Higashi K."/>
            <person name="Shibata D."/>
            <person name="Kamiya Y."/>
            <person name="Sato N."/>
            <person name="Nakamura Y."/>
            <person name="Tabata S."/>
            <person name="Ida S."/>
            <person name="Kurokawa K."/>
            <person name="Ohta H."/>
        </authorList>
    </citation>
    <scope>NUCLEOTIDE SEQUENCE [LARGE SCALE GENOMIC DNA]</scope>
    <source>
        <strain evidence="2 3">NIES-2285</strain>
    </source>
</reference>
<dbReference type="OrthoDB" id="10249433at2759"/>
<dbReference type="InterPro" id="IPR003718">
    <property type="entry name" value="OsmC/Ohr_fam"/>
</dbReference>
<dbReference type="PANTHER" id="PTHR39624:SF2">
    <property type="entry name" value="OSMC-LIKE PROTEIN"/>
    <property type="match status" value="1"/>
</dbReference>
<evidence type="ECO:0000256" key="1">
    <source>
        <dbReference type="SAM" id="MobiDB-lite"/>
    </source>
</evidence>
<dbReference type="AlphaFoldDB" id="A0A1Y1HWW9"/>
<feature type="region of interest" description="Disordered" evidence="1">
    <location>
        <begin position="35"/>
        <end position="55"/>
    </location>
</feature>
<dbReference type="InterPro" id="IPR015946">
    <property type="entry name" value="KH_dom-like_a/b"/>
</dbReference>
<proteinExistence type="predicted"/>
<evidence type="ECO:0000313" key="3">
    <source>
        <dbReference type="Proteomes" id="UP000054558"/>
    </source>
</evidence>
<dbReference type="SUPFAM" id="SSF82784">
    <property type="entry name" value="OsmC-like"/>
    <property type="match status" value="1"/>
</dbReference>
<sequence>MSSVRCMSAGSPEHVTVEEDPDDVRYHHTIRSGRHVLKGDLAPESGGTDEGPSPKELLMSGLGLCTSMTIRMYADRKKWPLERVNVEVREFTKPGAHVPEELLVTVHLTGPQLTYAQRARLHEIGDRCPVKRMIKGEMPKGISSVLAGRDLDHVIE</sequence>
<organism evidence="2 3">
    <name type="scientific">Klebsormidium nitens</name>
    <name type="common">Green alga</name>
    <name type="synonym">Ulothrix nitens</name>
    <dbReference type="NCBI Taxonomy" id="105231"/>
    <lineage>
        <taxon>Eukaryota</taxon>
        <taxon>Viridiplantae</taxon>
        <taxon>Streptophyta</taxon>
        <taxon>Klebsormidiophyceae</taxon>
        <taxon>Klebsormidiales</taxon>
        <taxon>Klebsormidiaceae</taxon>
        <taxon>Klebsormidium</taxon>
    </lineage>
</organism>
<dbReference type="PANTHER" id="PTHR39624">
    <property type="entry name" value="PROTEIN INVOLVED IN RIMO-MEDIATED BETA-METHYLTHIOLATION OF RIBOSOMAL PROTEIN S12 YCAO"/>
    <property type="match status" value="1"/>
</dbReference>
<accession>A0A1Y1HWW9</accession>
<dbReference type="Proteomes" id="UP000054558">
    <property type="component" value="Unassembled WGS sequence"/>
</dbReference>
<protein>
    <submittedName>
        <fullName evidence="2">Uncharacterized protein</fullName>
    </submittedName>
</protein>
<dbReference type="Gene3D" id="3.30.300.20">
    <property type="match status" value="1"/>
</dbReference>
<dbReference type="STRING" id="105231.A0A1Y1HWW9"/>
<dbReference type="InterPro" id="IPR036102">
    <property type="entry name" value="OsmC/Ohrsf"/>
</dbReference>
<name>A0A1Y1HWW9_KLENI</name>
<dbReference type="OMA" id="HAREGWI"/>
<keyword evidence="3" id="KW-1185">Reference proteome</keyword>